<dbReference type="AlphaFoldDB" id="A0A7G1G3R8"/>
<dbReference type="KEGG" id="ocy:OSSY52_12310"/>
<reference evidence="3 4" key="1">
    <citation type="submission" date="2018-06" db="EMBL/GenBank/DDBJ databases">
        <title>Genome sequencing of Oceanotoga sp. sy52.</title>
        <authorList>
            <person name="Mori K."/>
        </authorList>
    </citation>
    <scope>NUCLEOTIDE SEQUENCE [LARGE SCALE GENOMIC DNA]</scope>
    <source>
        <strain evidence="4">sy52</strain>
    </source>
</reference>
<feature type="domain" description="PASTA" evidence="2">
    <location>
        <begin position="97"/>
        <end position="161"/>
    </location>
</feature>
<dbReference type="EMBL" id="AP018712">
    <property type="protein sequence ID" value="BBE31090.1"/>
    <property type="molecule type" value="Genomic_DNA"/>
</dbReference>
<protein>
    <recommendedName>
        <fullName evidence="2">PASTA domain-containing protein</fullName>
    </recommendedName>
</protein>
<feature type="transmembrane region" description="Helical" evidence="1">
    <location>
        <begin position="12"/>
        <end position="33"/>
    </location>
</feature>
<dbReference type="InterPro" id="IPR005543">
    <property type="entry name" value="PASTA_dom"/>
</dbReference>
<keyword evidence="1" id="KW-0812">Transmembrane</keyword>
<name>A0A7G1G3R8_9BACT</name>
<evidence type="ECO:0000313" key="4">
    <source>
        <dbReference type="Proteomes" id="UP000516361"/>
    </source>
</evidence>
<evidence type="ECO:0000256" key="1">
    <source>
        <dbReference type="SAM" id="Phobius"/>
    </source>
</evidence>
<dbReference type="InParanoid" id="A0A7G1G3R8"/>
<dbReference type="SUPFAM" id="SSF54184">
    <property type="entry name" value="Penicillin-binding protein 2x (pbp-2x), c-terminal domain"/>
    <property type="match status" value="1"/>
</dbReference>
<keyword evidence="1" id="KW-1133">Transmembrane helix</keyword>
<dbReference type="Proteomes" id="UP000516361">
    <property type="component" value="Chromosome"/>
</dbReference>
<gene>
    <name evidence="3" type="ORF">OSSY52_12310</name>
</gene>
<evidence type="ECO:0000259" key="2">
    <source>
        <dbReference type="PROSITE" id="PS51178"/>
    </source>
</evidence>
<dbReference type="CDD" id="cd06577">
    <property type="entry name" value="PASTA_pknB"/>
    <property type="match status" value="1"/>
</dbReference>
<dbReference type="SMART" id="SM00740">
    <property type="entry name" value="PASTA"/>
    <property type="match status" value="2"/>
</dbReference>
<feature type="domain" description="PASTA" evidence="2">
    <location>
        <begin position="35"/>
        <end position="95"/>
    </location>
</feature>
<dbReference type="RefSeq" id="WP_190613419.1">
    <property type="nucleotide sequence ID" value="NZ_AP018712.1"/>
</dbReference>
<keyword evidence="4" id="KW-1185">Reference proteome</keyword>
<keyword evidence="1" id="KW-0472">Membrane</keyword>
<organism evidence="3 4">
    <name type="scientific">Tepiditoga spiralis</name>
    <dbReference type="NCBI Taxonomy" id="2108365"/>
    <lineage>
        <taxon>Bacteria</taxon>
        <taxon>Thermotogati</taxon>
        <taxon>Thermotogota</taxon>
        <taxon>Thermotogae</taxon>
        <taxon>Petrotogales</taxon>
        <taxon>Petrotogaceae</taxon>
        <taxon>Tepiditoga</taxon>
    </lineage>
</organism>
<sequence length="167" mass="18718">MNLFLKIIKSIFFFLSGCFVAAVAAFLFMTVWVNSAKVVEVPYIIGESEDIAIKALKEKHLQPNIEGTGNKVLYTEPGPGSKVKEGHHIIVQLRNIEKQKVPDLIGIPGEVAEQFLIEYKIPYIIQKIKTYQKRNNGIVISTEPEPGKTYGENKVKINIGIYEGVNE</sequence>
<proteinExistence type="predicted"/>
<dbReference type="PROSITE" id="PS51178">
    <property type="entry name" value="PASTA"/>
    <property type="match status" value="2"/>
</dbReference>
<accession>A0A7G1G3R8</accession>
<evidence type="ECO:0000313" key="3">
    <source>
        <dbReference type="EMBL" id="BBE31090.1"/>
    </source>
</evidence>
<dbReference type="Pfam" id="PF03793">
    <property type="entry name" value="PASTA"/>
    <property type="match status" value="2"/>
</dbReference>